<evidence type="ECO:0000313" key="2">
    <source>
        <dbReference type="Proteomes" id="UP000683507"/>
    </source>
</evidence>
<organism evidence="1 2">
    <name type="scientific">Parvicella tangerina</name>
    <dbReference type="NCBI Taxonomy" id="2829795"/>
    <lineage>
        <taxon>Bacteria</taxon>
        <taxon>Pseudomonadati</taxon>
        <taxon>Bacteroidota</taxon>
        <taxon>Flavobacteriia</taxon>
        <taxon>Flavobacteriales</taxon>
        <taxon>Parvicellaceae</taxon>
        <taxon>Parvicella</taxon>
    </lineage>
</organism>
<gene>
    <name evidence="1" type="ORF">CRYO30217_02751</name>
</gene>
<dbReference type="KEGG" id="ptan:CRYO30217_02751"/>
<dbReference type="Proteomes" id="UP000683507">
    <property type="component" value="Chromosome"/>
</dbReference>
<protein>
    <submittedName>
        <fullName evidence="1">Uncharacterized protein</fullName>
    </submittedName>
</protein>
<dbReference type="EMBL" id="OU015584">
    <property type="protein sequence ID" value="CAG5085410.1"/>
    <property type="molecule type" value="Genomic_DNA"/>
</dbReference>
<keyword evidence="2" id="KW-1185">Reference proteome</keyword>
<accession>A0A916NIM0</accession>
<reference evidence="1" key="1">
    <citation type="submission" date="2021-04" db="EMBL/GenBank/DDBJ databases">
        <authorList>
            <person name="Rodrigo-Torres L."/>
            <person name="Arahal R. D."/>
            <person name="Lucena T."/>
        </authorList>
    </citation>
    <scope>NUCLEOTIDE SEQUENCE</scope>
    <source>
        <strain evidence="1">AS29M-1</strain>
    </source>
</reference>
<sequence length="203" mass="23213">MIQFPCPKSTSSMKQLPSGFYCDYCEKKVYDLGSISTNDYHAWRRQHPDKCVAVVESEKDLASFSLAKFALVLLLIGGGTFFNNISAQTQETILRLKDNVIQENSECKMLSVRLFNKKGNPISGSVWVVLPNGKELELLENKVGEYFVDVPHYCNGKEIQVYAVYFGKKKSQEVIMKMPEGTNVDFVFKKKRYKHYRHITAGF</sequence>
<evidence type="ECO:0000313" key="1">
    <source>
        <dbReference type="EMBL" id="CAG5085410.1"/>
    </source>
</evidence>
<proteinExistence type="predicted"/>
<dbReference type="AlphaFoldDB" id="A0A916NIM0"/>
<name>A0A916NIM0_9FLAO</name>